<protein>
    <recommendedName>
        <fullName evidence="4">Heat shock protein 15</fullName>
    </recommendedName>
</protein>
<dbReference type="Gene3D" id="3.10.290.10">
    <property type="entry name" value="RNA-binding S4 domain"/>
    <property type="match status" value="1"/>
</dbReference>
<dbReference type="PATRIC" id="fig|1249627.3.peg.342"/>
<accession>W9VIC6</accession>
<feature type="domain" description="RNA-binding S4" evidence="6">
    <location>
        <begin position="10"/>
        <end position="71"/>
    </location>
</feature>
<dbReference type="RefSeq" id="WP_043748484.1">
    <property type="nucleotide sequence ID" value="NZ_AONC01000004.1"/>
</dbReference>
<evidence type="ECO:0000259" key="6">
    <source>
        <dbReference type="SMART" id="SM00363"/>
    </source>
</evidence>
<dbReference type="OrthoDB" id="9797176at2"/>
<keyword evidence="2 4" id="KW-0694">RNA-binding</keyword>
<evidence type="ECO:0000256" key="1">
    <source>
        <dbReference type="ARBA" id="ARBA00008396"/>
    </source>
</evidence>
<sequence>MNASSPTQELRLDKWLWAARFFKTRQLAIEAINGGKIQVDGQRAKPSRSVRPGSRIEIHKGSLSWRIEVLAVDKQRRSATEASKLYAEDEESRLKREEMVRERRDMALGQHDASGRPSKRDRRMIQRFTGRGDPTP</sequence>
<dbReference type="SUPFAM" id="SSF55174">
    <property type="entry name" value="Alpha-L RNA-binding motif"/>
    <property type="match status" value="1"/>
</dbReference>
<evidence type="ECO:0000256" key="3">
    <source>
        <dbReference type="ARBA" id="ARBA00023125"/>
    </source>
</evidence>
<evidence type="ECO:0000256" key="5">
    <source>
        <dbReference type="SAM" id="MobiDB-lite"/>
    </source>
</evidence>
<dbReference type="eggNOG" id="COG1188">
    <property type="taxonomic scope" value="Bacteria"/>
</dbReference>
<evidence type="ECO:0000256" key="4">
    <source>
        <dbReference type="PIRNR" id="PIRNR016821"/>
    </source>
</evidence>
<evidence type="ECO:0000313" key="8">
    <source>
        <dbReference type="Proteomes" id="UP000019460"/>
    </source>
</evidence>
<keyword evidence="8" id="KW-1185">Reference proteome</keyword>
<feature type="region of interest" description="Disordered" evidence="5">
    <location>
        <begin position="80"/>
        <end position="136"/>
    </location>
</feature>
<dbReference type="PIRSF" id="PIRSF016821">
    <property type="entry name" value="HSP15"/>
    <property type="match status" value="1"/>
</dbReference>
<dbReference type="CDD" id="cd00165">
    <property type="entry name" value="S4"/>
    <property type="match status" value="1"/>
</dbReference>
<dbReference type="GO" id="GO:0043023">
    <property type="term" value="F:ribosomal large subunit binding"/>
    <property type="evidence" value="ECO:0007669"/>
    <property type="project" value="InterPro"/>
</dbReference>
<comment type="similarity">
    <text evidence="1 4">Belongs to the HSP15 family.</text>
</comment>
<keyword evidence="3 4" id="KW-0238">DNA-binding</keyword>
<organism evidence="7 8">
    <name type="scientific">Imhoffiella purpurea</name>
    <dbReference type="NCBI Taxonomy" id="1249627"/>
    <lineage>
        <taxon>Bacteria</taxon>
        <taxon>Pseudomonadati</taxon>
        <taxon>Pseudomonadota</taxon>
        <taxon>Gammaproteobacteria</taxon>
        <taxon>Chromatiales</taxon>
        <taxon>Chromatiaceae</taxon>
        <taxon>Imhoffiella</taxon>
    </lineage>
</organism>
<dbReference type="InterPro" id="IPR036986">
    <property type="entry name" value="S4_RNA-bd_sf"/>
</dbReference>
<dbReference type="AlphaFoldDB" id="W9VIC6"/>
<dbReference type="GO" id="GO:0034605">
    <property type="term" value="P:cellular response to heat"/>
    <property type="evidence" value="ECO:0007669"/>
    <property type="project" value="InterPro"/>
</dbReference>
<dbReference type="Pfam" id="PF01479">
    <property type="entry name" value="S4"/>
    <property type="match status" value="1"/>
</dbReference>
<gene>
    <name evidence="7" type="ORF">D779_2387</name>
</gene>
<name>W9VIC6_9GAMM</name>
<proteinExistence type="inferred from homology"/>
<dbReference type="SMART" id="SM00363">
    <property type="entry name" value="S4"/>
    <property type="match status" value="1"/>
</dbReference>
<dbReference type="InterPro" id="IPR002942">
    <property type="entry name" value="S4_RNA-bd"/>
</dbReference>
<keyword evidence="7" id="KW-0346">Stress response</keyword>
<reference evidence="7 8" key="1">
    <citation type="submission" date="2012-11" db="EMBL/GenBank/DDBJ databases">
        <title>Genome assembly of Thiorhodococcus sp. AK35.</title>
        <authorList>
            <person name="Nupur N."/>
            <person name="Khatri I."/>
            <person name="Subramanian S."/>
            <person name="Pinnaka A."/>
        </authorList>
    </citation>
    <scope>NUCLEOTIDE SEQUENCE [LARGE SCALE GENOMIC DNA]</scope>
    <source>
        <strain evidence="7 8">AK35</strain>
    </source>
</reference>
<feature type="compositionally biased region" description="Basic and acidic residues" evidence="5">
    <location>
        <begin position="92"/>
        <end position="106"/>
    </location>
</feature>
<evidence type="ECO:0000313" key="7">
    <source>
        <dbReference type="EMBL" id="EXJ16776.1"/>
    </source>
</evidence>
<dbReference type="Proteomes" id="UP000019460">
    <property type="component" value="Unassembled WGS sequence"/>
</dbReference>
<evidence type="ECO:0000256" key="2">
    <source>
        <dbReference type="ARBA" id="ARBA00022884"/>
    </source>
</evidence>
<dbReference type="PROSITE" id="PS50889">
    <property type="entry name" value="S4"/>
    <property type="match status" value="1"/>
</dbReference>
<dbReference type="STRING" id="1249627.D779_2387"/>
<dbReference type="GO" id="GO:0003677">
    <property type="term" value="F:DNA binding"/>
    <property type="evidence" value="ECO:0007669"/>
    <property type="project" value="UniProtKB-KW"/>
</dbReference>
<dbReference type="EMBL" id="AONC01000004">
    <property type="protein sequence ID" value="EXJ16776.1"/>
    <property type="molecule type" value="Genomic_DNA"/>
</dbReference>
<dbReference type="GO" id="GO:0003727">
    <property type="term" value="F:single-stranded RNA binding"/>
    <property type="evidence" value="ECO:0007669"/>
    <property type="project" value="InterPro"/>
</dbReference>
<comment type="caution">
    <text evidence="7">The sequence shown here is derived from an EMBL/GenBank/DDBJ whole genome shotgun (WGS) entry which is preliminary data.</text>
</comment>
<dbReference type="InterPro" id="IPR025708">
    <property type="entry name" value="HSP15"/>
</dbReference>